<evidence type="ECO:0000256" key="5">
    <source>
        <dbReference type="ARBA" id="ARBA00022692"/>
    </source>
</evidence>
<keyword evidence="12 13" id="KW-0407">Ion channel</keyword>
<keyword evidence="3 13" id="KW-0813">Transport</keyword>
<dbReference type="Gene3D" id="1.10.287.820">
    <property type="entry name" value="Acid-sensing ion channel domain"/>
    <property type="match status" value="1"/>
</dbReference>
<dbReference type="PRINTS" id="PR01078">
    <property type="entry name" value="AMINACHANNEL"/>
</dbReference>
<keyword evidence="6 14" id="KW-1133">Transmembrane helix</keyword>
<sequence>MENEGANERIYLQLYDYETKEFSGLTTYHGLVRIYNSNTWPSRIFWSVVVLSCLSLFMIHSGYLLLGYHSKPTLFQTNTIIPLNGLLFPEVTICNLNPLDMAKIQNMNLSSSTLTYILKHYNEITATQNPATTLENQQFQDFLTYYESRKGAKFDVRDFLRQTSKTCEETFVSCSFGRQKLENCCEHVETEMTETGICFRLSNKNQSYRQWYSGNGFGWELVLNGNNYFDEDLELEDYDLETGFLVMVHEGEKYPRINSYGVAVSPNSQLHAAVFMKNISLLDKANWGSCSKGWTGNETDGFPYTANHCEIDCKLKKVQNECGCSPLAYSARLSKIDIPFCSPSEIRQCFKKLKGIENRWEDDCDCPSECNMLEFDVTNSYSDLNGRSKGFTVNQVENDISHVSLYYSRVAYERIEQQKQLQTADLLSNIAGSMGLFLGMSTVTLLEIFIYLFKSVWGTVNSTRQQQFVDAVAEEEKERAQSIVIIQNGSNEEDQKTPRYPSDRKMSGNSIHIHLDRRNSRMLRGGDLFSAPRGSVSIPPQLLSPLSKHNRQSISYGQLGRKVSAIGLPLPPTEEGGETPMPPKTTIRRCSTSTSSAMLTRKLSFASQQSDPAQPVHLNRKVSTSSIFKSQLI</sequence>
<keyword evidence="8 13" id="KW-0406">Ion transport</keyword>
<evidence type="ECO:0000256" key="4">
    <source>
        <dbReference type="ARBA" id="ARBA00022461"/>
    </source>
</evidence>
<feature type="transmembrane region" description="Helical" evidence="14">
    <location>
        <begin position="44"/>
        <end position="66"/>
    </location>
</feature>
<evidence type="ECO:0000256" key="11">
    <source>
        <dbReference type="ARBA" id="ARBA00023201"/>
    </source>
</evidence>
<evidence type="ECO:0000256" key="6">
    <source>
        <dbReference type="ARBA" id="ARBA00022989"/>
    </source>
</evidence>
<evidence type="ECO:0000313" key="15">
    <source>
        <dbReference type="Proteomes" id="UP000095282"/>
    </source>
</evidence>
<dbReference type="WBParaSite" id="Csp11.Scaffold629.g11065.t2">
    <property type="protein sequence ID" value="Csp11.Scaffold629.g11065.t2"/>
    <property type="gene ID" value="Csp11.Scaffold629.g11065"/>
</dbReference>
<dbReference type="GO" id="GO:0015280">
    <property type="term" value="F:ligand-gated sodium channel activity"/>
    <property type="evidence" value="ECO:0007669"/>
    <property type="project" value="TreeGrafter"/>
</dbReference>
<accession>A0A1I7TRK0</accession>
<name>A0A1I7TRK0_9PELO</name>
<evidence type="ECO:0000256" key="12">
    <source>
        <dbReference type="ARBA" id="ARBA00023303"/>
    </source>
</evidence>
<dbReference type="Pfam" id="PF00858">
    <property type="entry name" value="ASC"/>
    <property type="match status" value="1"/>
</dbReference>
<protein>
    <submittedName>
        <fullName evidence="16">Degenerin-like protein unc-105</fullName>
    </submittedName>
</protein>
<dbReference type="PANTHER" id="PTHR11690">
    <property type="entry name" value="AMILORIDE-SENSITIVE SODIUM CHANNEL-RELATED"/>
    <property type="match status" value="1"/>
</dbReference>
<dbReference type="FunFam" id="1.10.287.770:FF:000001">
    <property type="entry name" value="Acid-sensing ion channel subunit 1"/>
    <property type="match status" value="1"/>
</dbReference>
<comment type="similarity">
    <text evidence="2 13">Belongs to the amiloride-sensitive sodium channel (TC 1.A.6) family.</text>
</comment>
<keyword evidence="7" id="KW-0915">Sodium</keyword>
<dbReference type="InterPro" id="IPR001873">
    <property type="entry name" value="ENaC"/>
</dbReference>
<evidence type="ECO:0000256" key="7">
    <source>
        <dbReference type="ARBA" id="ARBA00023053"/>
    </source>
</evidence>
<dbReference type="Gene3D" id="1.10.287.770">
    <property type="entry name" value="YojJ-like"/>
    <property type="match status" value="1"/>
</dbReference>
<dbReference type="STRING" id="1561998.A0A1I7TRK0"/>
<keyword evidence="9 14" id="KW-0472">Membrane</keyword>
<evidence type="ECO:0000256" key="8">
    <source>
        <dbReference type="ARBA" id="ARBA00023065"/>
    </source>
</evidence>
<dbReference type="AlphaFoldDB" id="A0A1I7TRK0"/>
<keyword evidence="11 13" id="KW-0739">Sodium transport</keyword>
<evidence type="ECO:0000256" key="10">
    <source>
        <dbReference type="ARBA" id="ARBA00023180"/>
    </source>
</evidence>
<keyword evidence="4 13" id="KW-0894">Sodium channel</keyword>
<evidence type="ECO:0000256" key="1">
    <source>
        <dbReference type="ARBA" id="ARBA00004141"/>
    </source>
</evidence>
<organism evidence="15 16">
    <name type="scientific">Caenorhabditis tropicalis</name>
    <dbReference type="NCBI Taxonomy" id="1561998"/>
    <lineage>
        <taxon>Eukaryota</taxon>
        <taxon>Metazoa</taxon>
        <taxon>Ecdysozoa</taxon>
        <taxon>Nematoda</taxon>
        <taxon>Chromadorea</taxon>
        <taxon>Rhabditida</taxon>
        <taxon>Rhabditina</taxon>
        <taxon>Rhabditomorpha</taxon>
        <taxon>Rhabditoidea</taxon>
        <taxon>Rhabditidae</taxon>
        <taxon>Peloderinae</taxon>
        <taxon>Caenorhabditis</taxon>
    </lineage>
</organism>
<dbReference type="Proteomes" id="UP000095282">
    <property type="component" value="Unplaced"/>
</dbReference>
<dbReference type="GO" id="GO:0005886">
    <property type="term" value="C:plasma membrane"/>
    <property type="evidence" value="ECO:0007669"/>
    <property type="project" value="TreeGrafter"/>
</dbReference>
<keyword evidence="15" id="KW-1185">Reference proteome</keyword>
<proteinExistence type="inferred from homology"/>
<reference evidence="16" key="1">
    <citation type="submission" date="2016-11" db="UniProtKB">
        <authorList>
            <consortium name="WormBaseParasite"/>
        </authorList>
    </citation>
    <scope>IDENTIFICATION</scope>
</reference>
<keyword evidence="5 13" id="KW-0812">Transmembrane</keyword>
<keyword evidence="10" id="KW-0325">Glycoprotein</keyword>
<evidence type="ECO:0000256" key="3">
    <source>
        <dbReference type="ARBA" id="ARBA00022448"/>
    </source>
</evidence>
<evidence type="ECO:0000313" key="16">
    <source>
        <dbReference type="WBParaSite" id="Csp11.Scaffold629.g11065.t2"/>
    </source>
</evidence>
<evidence type="ECO:0000256" key="14">
    <source>
        <dbReference type="SAM" id="Phobius"/>
    </source>
</evidence>
<evidence type="ECO:0000256" key="13">
    <source>
        <dbReference type="RuleBase" id="RU000679"/>
    </source>
</evidence>
<dbReference type="PANTHER" id="PTHR11690:SF120">
    <property type="entry name" value="FLR-1"/>
    <property type="match status" value="1"/>
</dbReference>
<comment type="subcellular location">
    <subcellularLocation>
        <location evidence="1">Membrane</location>
        <topology evidence="1">Multi-pass membrane protein</topology>
    </subcellularLocation>
</comment>
<evidence type="ECO:0000256" key="9">
    <source>
        <dbReference type="ARBA" id="ARBA00023136"/>
    </source>
</evidence>
<evidence type="ECO:0000256" key="2">
    <source>
        <dbReference type="ARBA" id="ARBA00007193"/>
    </source>
</evidence>